<evidence type="ECO:0000256" key="5">
    <source>
        <dbReference type="ARBA" id="ARBA00023004"/>
    </source>
</evidence>
<dbReference type="CDD" id="cd10548">
    <property type="entry name" value="cupin_CDO"/>
    <property type="match status" value="1"/>
</dbReference>
<accession>A0ABV9NNK3</accession>
<dbReference type="Proteomes" id="UP001595892">
    <property type="component" value="Unassembled WGS sequence"/>
</dbReference>
<comment type="similarity">
    <text evidence="1">Belongs to the cysteine dioxygenase family.</text>
</comment>
<dbReference type="SUPFAM" id="SSF51182">
    <property type="entry name" value="RmlC-like cupins"/>
    <property type="match status" value="1"/>
</dbReference>
<dbReference type="PANTHER" id="PTHR12918:SF1">
    <property type="entry name" value="CYSTEINE DIOXYGENASE TYPE 1"/>
    <property type="match status" value="1"/>
</dbReference>
<keyword evidence="3 6" id="KW-0223">Dioxygenase</keyword>
<dbReference type="RefSeq" id="WP_377005096.1">
    <property type="nucleotide sequence ID" value="NZ_JBHSGG010000035.1"/>
</dbReference>
<organism evidence="6 7">
    <name type="scientific">Coralloluteibacterium thermophilum</name>
    <dbReference type="NCBI Taxonomy" id="2707049"/>
    <lineage>
        <taxon>Bacteria</taxon>
        <taxon>Pseudomonadati</taxon>
        <taxon>Pseudomonadota</taxon>
        <taxon>Gammaproteobacteria</taxon>
        <taxon>Lysobacterales</taxon>
        <taxon>Lysobacteraceae</taxon>
        <taxon>Coralloluteibacterium</taxon>
    </lineage>
</organism>
<dbReference type="GO" id="GO:0051213">
    <property type="term" value="F:dioxygenase activity"/>
    <property type="evidence" value="ECO:0007669"/>
    <property type="project" value="UniProtKB-KW"/>
</dbReference>
<evidence type="ECO:0000256" key="1">
    <source>
        <dbReference type="ARBA" id="ARBA00006622"/>
    </source>
</evidence>
<keyword evidence="5" id="KW-0408">Iron</keyword>
<evidence type="ECO:0000256" key="4">
    <source>
        <dbReference type="ARBA" id="ARBA00023002"/>
    </source>
</evidence>
<name>A0ABV9NNK3_9GAMM</name>
<keyword evidence="7" id="KW-1185">Reference proteome</keyword>
<dbReference type="PANTHER" id="PTHR12918">
    <property type="entry name" value="CYSTEINE DIOXYGENASE"/>
    <property type="match status" value="1"/>
</dbReference>
<dbReference type="InterPro" id="IPR011051">
    <property type="entry name" value="RmlC_Cupin_sf"/>
</dbReference>
<comment type="caution">
    <text evidence="6">The sequence shown here is derived from an EMBL/GenBank/DDBJ whole genome shotgun (WGS) entry which is preliminary data.</text>
</comment>
<proteinExistence type="inferred from homology"/>
<sequence>MNATPAPASPAWRDAAIARLPAVPLEDGRSLRELAEALRDVARQPDTPRADDRAFADGDGYRRFLLARLPHAEALLIWWPPGYGTPVHDHDRLWGIELVLDGMLVVDEYAVQAGATGAEGLHLERRPSVRLPRGAARLFDDPGYAHACHNAFFDRPALSLHVYGGPLERYRRFERDGAGWRVSEVRPALVRDADGTA</sequence>
<dbReference type="Pfam" id="PF05995">
    <property type="entry name" value="CDO_I"/>
    <property type="match status" value="1"/>
</dbReference>
<evidence type="ECO:0000313" key="7">
    <source>
        <dbReference type="Proteomes" id="UP001595892"/>
    </source>
</evidence>
<dbReference type="InterPro" id="IPR014710">
    <property type="entry name" value="RmlC-like_jellyroll"/>
</dbReference>
<evidence type="ECO:0000313" key="6">
    <source>
        <dbReference type="EMBL" id="MFC4729024.1"/>
    </source>
</evidence>
<evidence type="ECO:0000256" key="3">
    <source>
        <dbReference type="ARBA" id="ARBA00022964"/>
    </source>
</evidence>
<protein>
    <submittedName>
        <fullName evidence="6">Cysteine dioxygenase</fullName>
    </submittedName>
</protein>
<keyword evidence="2" id="KW-0479">Metal-binding</keyword>
<dbReference type="Gene3D" id="2.60.120.10">
    <property type="entry name" value="Jelly Rolls"/>
    <property type="match status" value="1"/>
</dbReference>
<keyword evidence="4" id="KW-0560">Oxidoreductase</keyword>
<evidence type="ECO:0000256" key="2">
    <source>
        <dbReference type="ARBA" id="ARBA00022723"/>
    </source>
</evidence>
<reference evidence="7" key="1">
    <citation type="journal article" date="2019" name="Int. J. Syst. Evol. Microbiol.">
        <title>The Global Catalogue of Microorganisms (GCM) 10K type strain sequencing project: providing services to taxonomists for standard genome sequencing and annotation.</title>
        <authorList>
            <consortium name="The Broad Institute Genomics Platform"/>
            <consortium name="The Broad Institute Genome Sequencing Center for Infectious Disease"/>
            <person name="Wu L."/>
            <person name="Ma J."/>
        </authorList>
    </citation>
    <scope>NUCLEOTIDE SEQUENCE [LARGE SCALE GENOMIC DNA]</scope>
    <source>
        <strain evidence="7">CGMCC 1.13574</strain>
    </source>
</reference>
<dbReference type="EMBL" id="JBHSGG010000035">
    <property type="protein sequence ID" value="MFC4729024.1"/>
    <property type="molecule type" value="Genomic_DNA"/>
</dbReference>
<dbReference type="InterPro" id="IPR010300">
    <property type="entry name" value="CDO_1"/>
</dbReference>
<gene>
    <name evidence="6" type="ORF">ACFO3Q_12690</name>
</gene>